<comment type="caution">
    <text evidence="5">The sequence shown here is derived from an EMBL/GenBank/DDBJ whole genome shotgun (WGS) entry which is preliminary data.</text>
</comment>
<dbReference type="STRING" id="6210.W6V1K1"/>
<feature type="region of interest" description="Disordered" evidence="2">
    <location>
        <begin position="62"/>
        <end position="127"/>
    </location>
</feature>
<sequence length="595" mass="66965">MGKSKKRGHSPHGSSSDSYEWKVAKVLMSVTPRLTNHYQKNVSESQDDDEFSAVLNRISSPKSGVKGVFSSPQDKASFSQSNPNLGKINADGQMKNTHSSQQRLSFSTKDQGADYTQSHPNHSIKDGEVYGGLVLEDKPVNTSADCAKVIEERYVTNDDINTMAARLLKAELSGNGEKIGKIKSRLDQLREAQRRNIKVRLTKTVPVSFKEAKHSRNFSPLATANKVGRAIPLYIKESEDRSFGKNYERGNCHNENGFRTRYLRDDGNRYTVDEMIRQGKLETKSSCDRQFASLAGRCRDGVDEEYDSTFLNSVTLQGVLRSHRKSDAITDYKRREYAESVCPSCMDHTPRYLVMSVRHRMFLSLPEHVSLTRGHCLLTPLEHVGAMTRVDEGAVDEACAFKRDLCRMAALWKGKGASYIFMEVAGYSDSFKHHVQIECVPVGRETMDELPSYFKKAMLDLGSEWDQNKRIIDLRQPGTSAYKAIPPNFGYFCVEFGIDGGGYAKVIENWSTFPLHFGREVLAGVMGISAEKWRKPKRDSMEQLRTKVVEFEKKWVTIVQSTHEQDGVTHRTKVTATTTSAARCDLEPEGPELPP</sequence>
<evidence type="ECO:0000313" key="6">
    <source>
        <dbReference type="Proteomes" id="UP000019149"/>
    </source>
</evidence>
<evidence type="ECO:0000256" key="2">
    <source>
        <dbReference type="SAM" id="MobiDB-lite"/>
    </source>
</evidence>
<gene>
    <name evidence="5" type="ORF">EGR_00091</name>
</gene>
<dbReference type="EMBL" id="APAU02000001">
    <property type="protein sequence ID" value="EUB64822.1"/>
    <property type="molecule type" value="Genomic_DNA"/>
</dbReference>
<dbReference type="InterPro" id="IPR006767">
    <property type="entry name" value="Cwf19-like_C_dom-2"/>
</dbReference>
<feature type="domain" description="Cwf19-like protein C-terminal" evidence="3">
    <location>
        <begin position="464"/>
        <end position="555"/>
    </location>
</feature>
<dbReference type="Pfam" id="PF04677">
    <property type="entry name" value="CwfJ_C_1"/>
    <property type="match status" value="1"/>
</dbReference>
<feature type="compositionally biased region" description="Polar residues" evidence="2">
    <location>
        <begin position="70"/>
        <end position="84"/>
    </location>
</feature>
<dbReference type="AlphaFoldDB" id="W6V1K1"/>
<dbReference type="Proteomes" id="UP000019149">
    <property type="component" value="Unassembled WGS sequence"/>
</dbReference>
<comment type="similarity">
    <text evidence="1">Belongs to the CWF19 family.</text>
</comment>
<proteinExistence type="inferred from homology"/>
<accession>W6V1K1</accession>
<organism evidence="5 6">
    <name type="scientific">Echinococcus granulosus</name>
    <name type="common">Hydatid tapeworm</name>
    <dbReference type="NCBI Taxonomy" id="6210"/>
    <lineage>
        <taxon>Eukaryota</taxon>
        <taxon>Metazoa</taxon>
        <taxon>Spiralia</taxon>
        <taxon>Lophotrochozoa</taxon>
        <taxon>Platyhelminthes</taxon>
        <taxon>Cestoda</taxon>
        <taxon>Eucestoda</taxon>
        <taxon>Cyclophyllidea</taxon>
        <taxon>Taeniidae</taxon>
        <taxon>Echinococcus</taxon>
        <taxon>Echinococcus granulosus group</taxon>
    </lineage>
</organism>
<feature type="region of interest" description="Disordered" evidence="2">
    <location>
        <begin position="1"/>
        <end position="20"/>
    </location>
</feature>
<protein>
    <submittedName>
        <fullName evidence="5">CWF19-like protein</fullName>
    </submittedName>
</protein>
<keyword evidence="6" id="KW-1185">Reference proteome</keyword>
<dbReference type="Pfam" id="PF04676">
    <property type="entry name" value="CwfJ_C_2"/>
    <property type="match status" value="1"/>
</dbReference>
<dbReference type="InterPro" id="IPR040194">
    <property type="entry name" value="Cwf19-like"/>
</dbReference>
<dbReference type="OMA" id="PWHVGLQ"/>
<dbReference type="KEGG" id="egl:EGR_00091"/>
<dbReference type="PANTHER" id="PTHR12072:SF5">
    <property type="entry name" value="CWF19-LIKE PROTEIN 2"/>
    <property type="match status" value="1"/>
</dbReference>
<evidence type="ECO:0000259" key="4">
    <source>
        <dbReference type="Pfam" id="PF04677"/>
    </source>
</evidence>
<evidence type="ECO:0000259" key="3">
    <source>
        <dbReference type="Pfam" id="PF04676"/>
    </source>
</evidence>
<dbReference type="CTD" id="36335806"/>
<feature type="compositionally biased region" description="Polar residues" evidence="2">
    <location>
        <begin position="94"/>
        <end position="121"/>
    </location>
</feature>
<dbReference type="GO" id="GO:0000398">
    <property type="term" value="P:mRNA splicing, via spliceosome"/>
    <property type="evidence" value="ECO:0007669"/>
    <property type="project" value="TreeGrafter"/>
</dbReference>
<dbReference type="InterPro" id="IPR006768">
    <property type="entry name" value="Cwf19-like_C_dom-1"/>
</dbReference>
<dbReference type="OrthoDB" id="2113965at2759"/>
<dbReference type="GO" id="GO:0071014">
    <property type="term" value="C:post-mRNA release spliceosomal complex"/>
    <property type="evidence" value="ECO:0007669"/>
    <property type="project" value="TreeGrafter"/>
</dbReference>
<reference evidence="5 6" key="1">
    <citation type="journal article" date="2013" name="Nat. Genet.">
        <title>The genome of the hydatid tapeworm Echinococcus granulosus.</title>
        <authorList>
            <person name="Zheng H."/>
            <person name="Zhang W."/>
            <person name="Zhang L."/>
            <person name="Zhang Z."/>
            <person name="Li J."/>
            <person name="Lu G."/>
            <person name="Zhu Y."/>
            <person name="Wang Y."/>
            <person name="Huang Y."/>
            <person name="Liu J."/>
            <person name="Kang H."/>
            <person name="Chen J."/>
            <person name="Wang L."/>
            <person name="Chen A."/>
            <person name="Yu S."/>
            <person name="Gao Z."/>
            <person name="Jin L."/>
            <person name="Gu W."/>
            <person name="Wang Z."/>
            <person name="Zhao L."/>
            <person name="Shi B."/>
            <person name="Wen H."/>
            <person name="Lin R."/>
            <person name="Jones M.K."/>
            <person name="Brejova B."/>
            <person name="Vinar T."/>
            <person name="Zhao G."/>
            <person name="McManus D.P."/>
            <person name="Chen Z."/>
            <person name="Zhou Y."/>
            <person name="Wang S."/>
        </authorList>
    </citation>
    <scope>NUCLEOTIDE SEQUENCE [LARGE SCALE GENOMIC DNA]</scope>
</reference>
<evidence type="ECO:0000313" key="5">
    <source>
        <dbReference type="EMBL" id="EUB64822.1"/>
    </source>
</evidence>
<dbReference type="RefSeq" id="XP_024356018.1">
    <property type="nucleotide sequence ID" value="XM_024489340.1"/>
</dbReference>
<feature type="domain" description="Cwf19-like C-terminal" evidence="4">
    <location>
        <begin position="331"/>
        <end position="455"/>
    </location>
</feature>
<name>W6V1K1_ECHGR</name>
<dbReference type="PANTHER" id="PTHR12072">
    <property type="entry name" value="CWF19, CELL CYCLE CONTROL PROTEIN"/>
    <property type="match status" value="1"/>
</dbReference>
<dbReference type="GeneID" id="36335806"/>
<feature type="compositionally biased region" description="Basic residues" evidence="2">
    <location>
        <begin position="1"/>
        <end position="10"/>
    </location>
</feature>
<evidence type="ECO:0000256" key="1">
    <source>
        <dbReference type="ARBA" id="ARBA00006795"/>
    </source>
</evidence>